<dbReference type="EMBL" id="JBGBPQ010000010">
    <property type="protein sequence ID" value="KAL1519005.1"/>
    <property type="molecule type" value="Genomic_DNA"/>
</dbReference>
<protein>
    <submittedName>
        <fullName evidence="2">Uncharacterized protein</fullName>
    </submittedName>
</protein>
<feature type="compositionally biased region" description="Low complexity" evidence="1">
    <location>
        <begin position="42"/>
        <end position="53"/>
    </location>
</feature>
<comment type="caution">
    <text evidence="2">The sequence shown here is derived from an EMBL/GenBank/DDBJ whole genome shotgun (WGS) entry which is preliminary data.</text>
</comment>
<evidence type="ECO:0000313" key="3">
    <source>
        <dbReference type="Proteomes" id="UP001515480"/>
    </source>
</evidence>
<gene>
    <name evidence="2" type="ORF">AB1Y20_003274</name>
</gene>
<dbReference type="AlphaFoldDB" id="A0AB34JBG0"/>
<reference evidence="2 3" key="1">
    <citation type="journal article" date="2024" name="Science">
        <title>Giant polyketide synthase enzymes in the biosynthesis of giant marine polyether toxins.</title>
        <authorList>
            <person name="Fallon T.R."/>
            <person name="Shende V.V."/>
            <person name="Wierzbicki I.H."/>
            <person name="Pendleton A.L."/>
            <person name="Watervoot N.F."/>
            <person name="Auber R.P."/>
            <person name="Gonzalez D.J."/>
            <person name="Wisecaver J.H."/>
            <person name="Moore B.S."/>
        </authorList>
    </citation>
    <scope>NUCLEOTIDE SEQUENCE [LARGE SCALE GENOMIC DNA]</scope>
    <source>
        <strain evidence="2 3">12B1</strain>
    </source>
</reference>
<feature type="region of interest" description="Disordered" evidence="1">
    <location>
        <begin position="1"/>
        <end position="61"/>
    </location>
</feature>
<name>A0AB34JBG0_PRYPA</name>
<evidence type="ECO:0000313" key="2">
    <source>
        <dbReference type="EMBL" id="KAL1519005.1"/>
    </source>
</evidence>
<proteinExistence type="predicted"/>
<dbReference type="Proteomes" id="UP001515480">
    <property type="component" value="Unassembled WGS sequence"/>
</dbReference>
<keyword evidence="3" id="KW-1185">Reference proteome</keyword>
<evidence type="ECO:0000256" key="1">
    <source>
        <dbReference type="SAM" id="MobiDB-lite"/>
    </source>
</evidence>
<accession>A0AB34JBG0</accession>
<organism evidence="2 3">
    <name type="scientific">Prymnesium parvum</name>
    <name type="common">Toxic golden alga</name>
    <dbReference type="NCBI Taxonomy" id="97485"/>
    <lineage>
        <taxon>Eukaryota</taxon>
        <taxon>Haptista</taxon>
        <taxon>Haptophyta</taxon>
        <taxon>Prymnesiophyceae</taxon>
        <taxon>Prymnesiales</taxon>
        <taxon>Prymnesiaceae</taxon>
        <taxon>Prymnesium</taxon>
    </lineage>
</organism>
<sequence length="107" mass="11486">MAEAKGGCKRPIFHQTASSSVDVNNKKKKTGGDNIADMINLTGDSSSDTDNGSCAARKKRERPADPFLAMVSKVVENIEGITALEALMEVENSFCAAVIRPLKPCRM</sequence>